<accession>A0A7K6VID4</accession>
<dbReference type="Pfam" id="PF00211">
    <property type="entry name" value="Guanylate_cyc"/>
    <property type="match status" value="1"/>
</dbReference>
<dbReference type="CDD" id="cd07302">
    <property type="entry name" value="CHD"/>
    <property type="match status" value="1"/>
</dbReference>
<dbReference type="Pfam" id="PF07701">
    <property type="entry name" value="HNOBA"/>
    <property type="match status" value="1"/>
</dbReference>
<keyword evidence="5" id="KW-0547">Nucleotide-binding</keyword>
<dbReference type="Gene3D" id="6.10.250.780">
    <property type="match status" value="1"/>
</dbReference>
<dbReference type="Proteomes" id="UP000579558">
    <property type="component" value="Unassembled WGS sequence"/>
</dbReference>
<dbReference type="PANTHER" id="PTHR11920:SF477">
    <property type="entry name" value="GUANYLATE CYCLASE D"/>
    <property type="match status" value="1"/>
</dbReference>
<evidence type="ECO:0000256" key="1">
    <source>
        <dbReference type="ARBA" id="ARBA00004479"/>
    </source>
</evidence>
<dbReference type="InterPro" id="IPR001054">
    <property type="entry name" value="A/G_cyclase"/>
</dbReference>
<sequence>QFKTINKGKKTNVIDSMLRMLEQYLSNLGALISKRTEELEIEKQKTEKLLSQMLPPSVAEALKTGGTVEPEYFHQVTIYFSDIVGFTSISALSEPIEVVDHLNDLYLLFDAVLGNHDVYKVETIGDAYMVASGHPKWNGNKHAAEIANMSLDILSSVGTFKMRHMPDIPFRIRIGLHTG</sequence>
<dbReference type="PANTHER" id="PTHR11920">
    <property type="entry name" value="GUANYLYL CYCLASE"/>
    <property type="match status" value="1"/>
</dbReference>
<dbReference type="InterPro" id="IPR029787">
    <property type="entry name" value="Nucleotide_cyclase"/>
</dbReference>
<keyword evidence="6" id="KW-1133">Transmembrane helix</keyword>
<proteinExistence type="predicted"/>
<evidence type="ECO:0000259" key="10">
    <source>
        <dbReference type="PROSITE" id="PS50125"/>
    </source>
</evidence>
<dbReference type="PROSITE" id="PS50125">
    <property type="entry name" value="GUANYLATE_CYCLASE_2"/>
    <property type="match status" value="1"/>
</dbReference>
<evidence type="ECO:0000313" key="11">
    <source>
        <dbReference type="EMBL" id="NWX34924.1"/>
    </source>
</evidence>
<feature type="domain" description="Guanylate cyclase" evidence="10">
    <location>
        <begin position="77"/>
        <end position="179"/>
    </location>
</feature>
<evidence type="ECO:0000256" key="6">
    <source>
        <dbReference type="ARBA" id="ARBA00022989"/>
    </source>
</evidence>
<feature type="non-terminal residue" evidence="11">
    <location>
        <position position="179"/>
    </location>
</feature>
<comment type="caution">
    <text evidence="11">The sequence shown here is derived from an EMBL/GenBank/DDBJ whole genome shotgun (WGS) entry which is preliminary data.</text>
</comment>
<keyword evidence="12" id="KW-1185">Reference proteome</keyword>
<evidence type="ECO:0000256" key="9">
    <source>
        <dbReference type="ARBA" id="ARBA00023293"/>
    </source>
</evidence>
<dbReference type="GO" id="GO:0001653">
    <property type="term" value="F:peptide receptor activity"/>
    <property type="evidence" value="ECO:0007669"/>
    <property type="project" value="TreeGrafter"/>
</dbReference>
<keyword evidence="7" id="KW-0472">Membrane</keyword>
<evidence type="ECO:0000256" key="8">
    <source>
        <dbReference type="ARBA" id="ARBA00023239"/>
    </source>
</evidence>
<keyword evidence="9" id="KW-0141">cGMP biosynthesis</keyword>
<evidence type="ECO:0000313" key="12">
    <source>
        <dbReference type="Proteomes" id="UP000579558"/>
    </source>
</evidence>
<dbReference type="InterPro" id="IPR011645">
    <property type="entry name" value="HNOB_dom_associated"/>
</dbReference>
<dbReference type="OrthoDB" id="60033at2759"/>
<dbReference type="EC" id="4.6.1.2" evidence="2"/>
<evidence type="ECO:0000256" key="5">
    <source>
        <dbReference type="ARBA" id="ARBA00022741"/>
    </source>
</evidence>
<reference evidence="11 12" key="1">
    <citation type="submission" date="2019-09" db="EMBL/GenBank/DDBJ databases">
        <title>Bird 10,000 Genomes (B10K) Project - Family phase.</title>
        <authorList>
            <person name="Zhang G."/>
        </authorList>
    </citation>
    <scope>NUCLEOTIDE SEQUENCE [LARGE SCALE GENOMIC DNA]</scope>
    <source>
        <strain evidence="11">B10K-DU-029-75</strain>
    </source>
</reference>
<dbReference type="SMART" id="SM00044">
    <property type="entry name" value="CYCc"/>
    <property type="match status" value="1"/>
</dbReference>
<evidence type="ECO:0000256" key="7">
    <source>
        <dbReference type="ARBA" id="ARBA00023136"/>
    </source>
</evidence>
<organism evidence="11 12">
    <name type="scientific">Notiomystis cincta</name>
    <dbReference type="NCBI Taxonomy" id="366454"/>
    <lineage>
        <taxon>Eukaryota</taxon>
        <taxon>Metazoa</taxon>
        <taxon>Chordata</taxon>
        <taxon>Craniata</taxon>
        <taxon>Vertebrata</taxon>
        <taxon>Euteleostomi</taxon>
        <taxon>Archelosauria</taxon>
        <taxon>Archosauria</taxon>
        <taxon>Dinosauria</taxon>
        <taxon>Saurischia</taxon>
        <taxon>Theropoda</taxon>
        <taxon>Coelurosauria</taxon>
        <taxon>Aves</taxon>
        <taxon>Neognathae</taxon>
        <taxon>Neoaves</taxon>
        <taxon>Telluraves</taxon>
        <taxon>Australaves</taxon>
        <taxon>Passeriformes</taxon>
        <taxon>Notiomystidae</taxon>
        <taxon>Notiomystis</taxon>
    </lineage>
</organism>
<dbReference type="AlphaFoldDB" id="A0A7K6VID4"/>
<dbReference type="GO" id="GO:0004383">
    <property type="term" value="F:guanylate cyclase activity"/>
    <property type="evidence" value="ECO:0007669"/>
    <property type="project" value="UniProtKB-EC"/>
</dbReference>
<keyword evidence="4" id="KW-0732">Signal</keyword>
<comment type="subcellular location">
    <subcellularLocation>
        <location evidence="1">Membrane</location>
        <topology evidence="1">Single-pass type I membrane protein</topology>
    </subcellularLocation>
</comment>
<dbReference type="GO" id="GO:0000166">
    <property type="term" value="F:nucleotide binding"/>
    <property type="evidence" value="ECO:0007669"/>
    <property type="project" value="UniProtKB-KW"/>
</dbReference>
<gene>
    <name evidence="11" type="primary">Gucy2f_0</name>
    <name evidence="11" type="ORF">NOTCIN_R03966</name>
</gene>
<name>A0A7K6VID4_9PASS</name>
<dbReference type="SUPFAM" id="SSF55073">
    <property type="entry name" value="Nucleotide cyclase"/>
    <property type="match status" value="1"/>
</dbReference>
<protein>
    <recommendedName>
        <fullName evidence="2">guanylate cyclase</fullName>
        <ecNumber evidence="2">4.6.1.2</ecNumber>
    </recommendedName>
</protein>
<dbReference type="InterPro" id="IPR050401">
    <property type="entry name" value="Cyclic_nucleotide_synthase"/>
</dbReference>
<feature type="non-terminal residue" evidence="11">
    <location>
        <position position="1"/>
    </location>
</feature>
<dbReference type="EMBL" id="VZRX01017845">
    <property type="protein sequence ID" value="NWX34924.1"/>
    <property type="molecule type" value="Genomic_DNA"/>
</dbReference>
<dbReference type="GO" id="GO:0005886">
    <property type="term" value="C:plasma membrane"/>
    <property type="evidence" value="ECO:0007669"/>
    <property type="project" value="TreeGrafter"/>
</dbReference>
<dbReference type="GO" id="GO:0007168">
    <property type="term" value="P:receptor guanylyl cyclase signaling pathway"/>
    <property type="evidence" value="ECO:0007669"/>
    <property type="project" value="TreeGrafter"/>
</dbReference>
<evidence type="ECO:0000256" key="4">
    <source>
        <dbReference type="ARBA" id="ARBA00022729"/>
    </source>
</evidence>
<keyword evidence="3" id="KW-0812">Transmembrane</keyword>
<evidence type="ECO:0000256" key="2">
    <source>
        <dbReference type="ARBA" id="ARBA00012202"/>
    </source>
</evidence>
<keyword evidence="8" id="KW-0456">Lyase</keyword>
<dbReference type="Gene3D" id="3.30.70.1230">
    <property type="entry name" value="Nucleotide cyclase"/>
    <property type="match status" value="1"/>
</dbReference>
<dbReference type="GO" id="GO:0004016">
    <property type="term" value="F:adenylate cyclase activity"/>
    <property type="evidence" value="ECO:0007669"/>
    <property type="project" value="TreeGrafter"/>
</dbReference>
<evidence type="ECO:0000256" key="3">
    <source>
        <dbReference type="ARBA" id="ARBA00022692"/>
    </source>
</evidence>
<dbReference type="GO" id="GO:0035556">
    <property type="term" value="P:intracellular signal transduction"/>
    <property type="evidence" value="ECO:0007669"/>
    <property type="project" value="InterPro"/>
</dbReference>